<comment type="function">
    <text evidence="7">Flavin prenyltransferase that catalyzes the synthesis of the prenylated FMN cofactor (prenyl-FMN) for 4-hydroxy-3-polyprenylbenzoic acid decarboxylase UbiD. The prenyltransferase is metal-independent and links a dimethylallyl moiety from dimethylallyl monophosphate (DMAP) to the flavin N5 and C6 atoms of FMN.</text>
</comment>
<dbReference type="InterPro" id="IPR003382">
    <property type="entry name" value="Flavoprotein"/>
</dbReference>
<dbReference type="GO" id="GO:0016831">
    <property type="term" value="F:carboxy-lyase activity"/>
    <property type="evidence" value="ECO:0007669"/>
    <property type="project" value="TreeGrafter"/>
</dbReference>
<dbReference type="PANTHER" id="PTHR43374">
    <property type="entry name" value="FLAVIN PRENYLTRANSFERASE"/>
    <property type="match status" value="1"/>
</dbReference>
<dbReference type="NCBIfam" id="TIGR00421">
    <property type="entry name" value="ubiX_pad"/>
    <property type="match status" value="1"/>
</dbReference>
<comment type="caution">
    <text evidence="7">Lacks conserved residue(s) required for the propagation of feature annotation.</text>
</comment>
<evidence type="ECO:0000313" key="9">
    <source>
        <dbReference type="EMBL" id="QGM46782.1"/>
    </source>
</evidence>
<protein>
    <recommendedName>
        <fullName evidence="7">Flavin prenyltransferase UbiX</fullName>
        <ecNumber evidence="7">2.5.1.129</ecNumber>
    </recommendedName>
</protein>
<evidence type="ECO:0000256" key="1">
    <source>
        <dbReference type="ARBA" id="ARBA00022602"/>
    </source>
</evidence>
<keyword evidence="10" id="KW-1185">Reference proteome</keyword>
<dbReference type="PANTHER" id="PTHR43374:SF1">
    <property type="entry name" value="FLAVIN PRENYLTRANSFERASE PAD1, MITOCHONDRIAL"/>
    <property type="match status" value="1"/>
</dbReference>
<feature type="domain" description="Flavoprotein" evidence="8">
    <location>
        <begin position="2"/>
        <end position="173"/>
    </location>
</feature>
<dbReference type="EC" id="2.5.1.129" evidence="7"/>
<keyword evidence="4 7" id="KW-0808">Transferase</keyword>
<evidence type="ECO:0000256" key="7">
    <source>
        <dbReference type="HAMAP-Rule" id="MF_01984"/>
    </source>
</evidence>
<evidence type="ECO:0000259" key="8">
    <source>
        <dbReference type="Pfam" id="PF02441"/>
    </source>
</evidence>
<evidence type="ECO:0000256" key="3">
    <source>
        <dbReference type="ARBA" id="ARBA00022643"/>
    </source>
</evidence>
<dbReference type="NCBIfam" id="NF004685">
    <property type="entry name" value="PRK06029.1"/>
    <property type="match status" value="1"/>
</dbReference>
<keyword evidence="2 7" id="KW-0285">Flavoprotein</keyword>
<evidence type="ECO:0000256" key="5">
    <source>
        <dbReference type="ARBA" id="ARBA00050612"/>
    </source>
</evidence>
<feature type="binding site" evidence="7">
    <location>
        <position position="37"/>
    </location>
    <ligand>
        <name>FMN</name>
        <dbReference type="ChEBI" id="CHEBI:58210"/>
    </ligand>
</feature>
<feature type="binding site" evidence="7">
    <location>
        <begin position="10"/>
        <end position="12"/>
    </location>
    <ligand>
        <name>FMN</name>
        <dbReference type="ChEBI" id="CHEBI:58210"/>
    </ligand>
</feature>
<keyword evidence="1 7" id="KW-0637">Prenyltransferase</keyword>
<keyword evidence="3 7" id="KW-0288">FMN</keyword>
<feature type="binding site" evidence="7">
    <location>
        <position position="169"/>
    </location>
    <ligand>
        <name>dimethylallyl phosphate</name>
        <dbReference type="ChEBI" id="CHEBI:88052"/>
    </ligand>
</feature>
<dbReference type="InterPro" id="IPR036551">
    <property type="entry name" value="Flavin_trans-like"/>
</dbReference>
<dbReference type="Pfam" id="PF02441">
    <property type="entry name" value="Flavoprotein"/>
    <property type="match status" value="1"/>
</dbReference>
<evidence type="ECO:0000313" key="10">
    <source>
        <dbReference type="Proteomes" id="UP000309061"/>
    </source>
</evidence>
<accession>A0A6B8KGM7</accession>
<sequence>MKRLVVGVSGSSGVIFGVRLLEVLRTIPEVETHLILSKGARLTLQLETDRTTQDVAALADVVHDHANLAASVSSGSFPVYGMVVAPCSMKSLAQIALSLGDNLLARAADVTLKERRKLVLVPRETPLHLGHLRHMVALAEMGAVILPPAPSFYHHPQTIMDMVDQTIGKILDQFEIPHTLFKRWGGHDA</sequence>
<feature type="binding site" evidence="7">
    <location>
        <begin position="88"/>
        <end position="91"/>
    </location>
    <ligand>
        <name>FMN</name>
        <dbReference type="ChEBI" id="CHEBI:58210"/>
    </ligand>
</feature>
<dbReference type="InterPro" id="IPR004507">
    <property type="entry name" value="UbiX-like"/>
</dbReference>
<dbReference type="Gene3D" id="3.40.50.1950">
    <property type="entry name" value="Flavin prenyltransferase-like"/>
    <property type="match status" value="1"/>
</dbReference>
<dbReference type="AlphaFoldDB" id="A0A6B8KGM7"/>
<dbReference type="SUPFAM" id="SSF52507">
    <property type="entry name" value="Homo-oligomeric flavin-containing Cys decarboxylases, HFCD"/>
    <property type="match status" value="1"/>
</dbReference>
<evidence type="ECO:0000256" key="6">
    <source>
        <dbReference type="ARBA" id="ARBA00060793"/>
    </source>
</evidence>
<dbReference type="OrthoDB" id="9781577at2"/>
<reference evidence="9 10" key="1">
    <citation type="submission" date="2019-11" db="EMBL/GenBank/DDBJ databases">
        <title>The genome sequence of Methylocystis heyeri.</title>
        <authorList>
            <person name="Oshkin I.Y."/>
            <person name="Miroshnikov K."/>
            <person name="Dedysh S.N."/>
        </authorList>
    </citation>
    <scope>NUCLEOTIDE SEQUENCE [LARGE SCALE GENOMIC DNA]</scope>
    <source>
        <strain evidence="9 10">H2</strain>
    </source>
</reference>
<evidence type="ECO:0000256" key="2">
    <source>
        <dbReference type="ARBA" id="ARBA00022630"/>
    </source>
</evidence>
<organism evidence="9 10">
    <name type="scientific">Methylocystis heyeri</name>
    <dbReference type="NCBI Taxonomy" id="391905"/>
    <lineage>
        <taxon>Bacteria</taxon>
        <taxon>Pseudomonadati</taxon>
        <taxon>Pseudomonadota</taxon>
        <taxon>Alphaproteobacteria</taxon>
        <taxon>Hyphomicrobiales</taxon>
        <taxon>Methylocystaceae</taxon>
        <taxon>Methylocystis</taxon>
    </lineage>
</organism>
<proteinExistence type="inferred from homology"/>
<dbReference type="HAMAP" id="MF_01984">
    <property type="entry name" value="ubiX_pad"/>
    <property type="match status" value="1"/>
</dbReference>
<comment type="similarity">
    <text evidence="6 7">Belongs to the UbiX/PAD1 family.</text>
</comment>
<name>A0A6B8KGM7_9HYPH</name>
<comment type="catalytic activity">
    <reaction evidence="5 7">
        <text>dimethylallyl phosphate + FMNH2 = prenylated FMNH2 + phosphate</text>
        <dbReference type="Rhea" id="RHEA:37743"/>
        <dbReference type="ChEBI" id="CHEBI:43474"/>
        <dbReference type="ChEBI" id="CHEBI:57618"/>
        <dbReference type="ChEBI" id="CHEBI:87467"/>
        <dbReference type="ChEBI" id="CHEBI:88052"/>
        <dbReference type="EC" id="2.5.1.129"/>
    </reaction>
</comment>
<gene>
    <name evidence="7" type="primary">ubiX</name>
    <name evidence="9" type="ORF">H2LOC_014365</name>
</gene>
<dbReference type="Proteomes" id="UP000309061">
    <property type="component" value="Chromosome"/>
</dbReference>
<feature type="binding site" evidence="7">
    <location>
        <position position="153"/>
    </location>
    <ligand>
        <name>dimethylallyl phosphate</name>
        <dbReference type="ChEBI" id="CHEBI:88052"/>
    </ligand>
</feature>
<dbReference type="EMBL" id="CP046052">
    <property type="protein sequence ID" value="QGM46782.1"/>
    <property type="molecule type" value="Genomic_DNA"/>
</dbReference>
<dbReference type="GO" id="GO:0106141">
    <property type="term" value="F:flavin prenyltransferase activity"/>
    <property type="evidence" value="ECO:0007669"/>
    <property type="project" value="UniProtKB-EC"/>
</dbReference>
<dbReference type="KEGG" id="mhey:H2LOC_014365"/>
<dbReference type="FunFam" id="3.40.50.1950:FF:000001">
    <property type="entry name" value="Flavin prenyltransferase UbiX"/>
    <property type="match status" value="1"/>
</dbReference>
<evidence type="ECO:0000256" key="4">
    <source>
        <dbReference type="ARBA" id="ARBA00022679"/>
    </source>
</evidence>
<feature type="binding site" evidence="7">
    <location>
        <position position="123"/>
    </location>
    <ligand>
        <name>FMN</name>
        <dbReference type="ChEBI" id="CHEBI:58210"/>
    </ligand>
</feature>